<dbReference type="Gene3D" id="1.10.287.470">
    <property type="entry name" value="Helix hairpin bin"/>
    <property type="match status" value="1"/>
</dbReference>
<dbReference type="InterPro" id="IPR036892">
    <property type="entry name" value="L27_dom_sf"/>
</dbReference>
<keyword evidence="3" id="KW-1185">Reference proteome</keyword>
<dbReference type="AlphaFoldDB" id="A0AAN9XYF9"/>
<organism evidence="2 3">
    <name type="scientific">Parthenolecanium corni</name>
    <dbReference type="NCBI Taxonomy" id="536013"/>
    <lineage>
        <taxon>Eukaryota</taxon>
        <taxon>Metazoa</taxon>
        <taxon>Ecdysozoa</taxon>
        <taxon>Arthropoda</taxon>
        <taxon>Hexapoda</taxon>
        <taxon>Insecta</taxon>
        <taxon>Pterygota</taxon>
        <taxon>Neoptera</taxon>
        <taxon>Paraneoptera</taxon>
        <taxon>Hemiptera</taxon>
        <taxon>Sternorrhyncha</taxon>
        <taxon>Coccoidea</taxon>
        <taxon>Coccidae</taxon>
        <taxon>Parthenolecanium</taxon>
    </lineage>
</organism>
<evidence type="ECO:0000259" key="1">
    <source>
        <dbReference type="PROSITE" id="PS51022"/>
    </source>
</evidence>
<accession>A0AAN9XYF9</accession>
<dbReference type="InterPro" id="IPR004172">
    <property type="entry name" value="L27_dom"/>
</dbReference>
<sequence length="161" mass="17576">MFETHGLLLSTLNHPIINGESVTLLLVQVEQTYCKNIQCFSGSSNQIEAHRALELLEDYHAKLVAPQDKNLRIAIERVIRIFKSRLFQALLGLGDPAVRTVNMRYPILCASNLEEPDGVGCSDESARASHHRLGLGCDGDPGSRCDSMLEAVAAAAVTSFI</sequence>
<comment type="caution">
    <text evidence="2">The sequence shown here is derived from an EMBL/GenBank/DDBJ whole genome shotgun (WGS) entry which is preliminary data.</text>
</comment>
<feature type="domain" description="L27" evidence="1">
    <location>
        <begin position="45"/>
        <end position="105"/>
    </location>
</feature>
<dbReference type="InterPro" id="IPR015143">
    <property type="entry name" value="L27_1"/>
</dbReference>
<dbReference type="GO" id="GO:0030054">
    <property type="term" value="C:cell junction"/>
    <property type="evidence" value="ECO:0007669"/>
    <property type="project" value="UniProtKB-ARBA"/>
</dbReference>
<dbReference type="Pfam" id="PF09058">
    <property type="entry name" value="L27_1"/>
    <property type="match status" value="1"/>
</dbReference>
<dbReference type="Proteomes" id="UP001367676">
    <property type="component" value="Unassembled WGS sequence"/>
</dbReference>
<dbReference type="PROSITE" id="PS51022">
    <property type="entry name" value="L27"/>
    <property type="match status" value="1"/>
</dbReference>
<evidence type="ECO:0000313" key="3">
    <source>
        <dbReference type="Proteomes" id="UP001367676"/>
    </source>
</evidence>
<protein>
    <recommendedName>
        <fullName evidence="1">L27 domain-containing protein</fullName>
    </recommendedName>
</protein>
<proteinExistence type="predicted"/>
<reference evidence="2 3" key="1">
    <citation type="submission" date="2024-03" db="EMBL/GenBank/DDBJ databases">
        <title>Adaptation during the transition from Ophiocordyceps entomopathogen to insect associate is accompanied by gene loss and intensified selection.</title>
        <authorList>
            <person name="Ward C.M."/>
            <person name="Onetto C.A."/>
            <person name="Borneman A.R."/>
        </authorList>
    </citation>
    <scope>NUCLEOTIDE SEQUENCE [LARGE SCALE GENOMIC DNA]</scope>
    <source>
        <strain evidence="2">AWRI1</strain>
        <tissue evidence="2">Single Adult Female</tissue>
    </source>
</reference>
<dbReference type="SUPFAM" id="SSF101288">
    <property type="entry name" value="L27 domain"/>
    <property type="match status" value="1"/>
</dbReference>
<dbReference type="EMBL" id="JBBCAQ010000037">
    <property type="protein sequence ID" value="KAK7574109.1"/>
    <property type="molecule type" value="Genomic_DNA"/>
</dbReference>
<gene>
    <name evidence="2" type="ORF">V9T40_011300</name>
</gene>
<name>A0AAN9XYF9_9HEMI</name>
<evidence type="ECO:0000313" key="2">
    <source>
        <dbReference type="EMBL" id="KAK7574109.1"/>
    </source>
</evidence>